<dbReference type="FunFam" id="1.10.510.10:FF:001512">
    <property type="entry name" value="Receptor tyrosine-protein kinase erbB-2"/>
    <property type="match status" value="1"/>
</dbReference>
<dbReference type="InterPro" id="IPR008266">
    <property type="entry name" value="Tyr_kinase_AS"/>
</dbReference>
<keyword evidence="5 9" id="KW-0067">ATP-binding</keyword>
<feature type="domain" description="Protein kinase" evidence="11">
    <location>
        <begin position="951"/>
        <end position="1215"/>
    </location>
</feature>
<dbReference type="PROSITE" id="PS00109">
    <property type="entry name" value="PROTEIN_KINASE_TYR"/>
    <property type="match status" value="2"/>
</dbReference>
<dbReference type="InterPro" id="IPR041046">
    <property type="entry name" value="FERM_F2"/>
</dbReference>
<dbReference type="GO" id="GO:0050793">
    <property type="term" value="P:regulation of developmental process"/>
    <property type="evidence" value="ECO:0007669"/>
    <property type="project" value="UniProtKB-ARBA"/>
</dbReference>
<dbReference type="PRINTS" id="PR00109">
    <property type="entry name" value="TYRKINASE"/>
</dbReference>
<feature type="region of interest" description="Disordered" evidence="10">
    <location>
        <begin position="841"/>
        <end position="879"/>
    </location>
</feature>
<protein>
    <submittedName>
        <fullName evidence="13">Ephrin type-A receptor 4a</fullName>
    </submittedName>
</protein>
<evidence type="ECO:0000256" key="5">
    <source>
        <dbReference type="ARBA" id="ARBA00022840"/>
    </source>
</evidence>
<proteinExistence type="predicted"/>
<reference evidence="13 14" key="1">
    <citation type="journal article" date="2017" name="Nat. Ecol. Evol.">
        <title>Scallop genome provides insights into evolution of bilaterian karyotype and development.</title>
        <authorList>
            <person name="Wang S."/>
            <person name="Zhang J."/>
            <person name="Jiao W."/>
            <person name="Li J."/>
            <person name="Xun X."/>
            <person name="Sun Y."/>
            <person name="Guo X."/>
            <person name="Huan P."/>
            <person name="Dong B."/>
            <person name="Zhang L."/>
            <person name="Hu X."/>
            <person name="Sun X."/>
            <person name="Wang J."/>
            <person name="Zhao C."/>
            <person name="Wang Y."/>
            <person name="Wang D."/>
            <person name="Huang X."/>
            <person name="Wang R."/>
            <person name="Lv J."/>
            <person name="Li Y."/>
            <person name="Zhang Z."/>
            <person name="Liu B."/>
            <person name="Lu W."/>
            <person name="Hui Y."/>
            <person name="Liang J."/>
            <person name="Zhou Z."/>
            <person name="Hou R."/>
            <person name="Li X."/>
            <person name="Liu Y."/>
            <person name="Li H."/>
            <person name="Ning X."/>
            <person name="Lin Y."/>
            <person name="Zhao L."/>
            <person name="Xing Q."/>
            <person name="Dou J."/>
            <person name="Li Y."/>
            <person name="Mao J."/>
            <person name="Guo H."/>
            <person name="Dou H."/>
            <person name="Li T."/>
            <person name="Mu C."/>
            <person name="Jiang W."/>
            <person name="Fu Q."/>
            <person name="Fu X."/>
            <person name="Miao Y."/>
            <person name="Liu J."/>
            <person name="Yu Q."/>
            <person name="Li R."/>
            <person name="Liao H."/>
            <person name="Li X."/>
            <person name="Kong Y."/>
            <person name="Jiang Z."/>
            <person name="Chourrout D."/>
            <person name="Li R."/>
            <person name="Bao Z."/>
        </authorList>
    </citation>
    <scope>NUCLEOTIDE SEQUENCE [LARGE SCALE GENOMIC DNA]</scope>
    <source>
        <strain evidence="13 14">PY_sf001</strain>
    </source>
</reference>
<dbReference type="Proteomes" id="UP000242188">
    <property type="component" value="Unassembled WGS sequence"/>
</dbReference>
<evidence type="ECO:0000256" key="1">
    <source>
        <dbReference type="ARBA" id="ARBA00004308"/>
    </source>
</evidence>
<keyword evidence="8" id="KW-0829">Tyrosine-protein kinase</keyword>
<evidence type="ECO:0000256" key="3">
    <source>
        <dbReference type="ARBA" id="ARBA00022741"/>
    </source>
</evidence>
<dbReference type="PANTHER" id="PTHR45807:SF7">
    <property type="entry name" value="TYROSINE-PROTEIN KINASE HOPSCOTCH"/>
    <property type="match status" value="1"/>
</dbReference>
<dbReference type="GO" id="GO:0030182">
    <property type="term" value="P:neuron differentiation"/>
    <property type="evidence" value="ECO:0007669"/>
    <property type="project" value="UniProtKB-ARBA"/>
</dbReference>
<dbReference type="Pfam" id="PF18377">
    <property type="entry name" value="FERM_F2"/>
    <property type="match status" value="1"/>
</dbReference>
<dbReference type="GO" id="GO:0012505">
    <property type="term" value="C:endomembrane system"/>
    <property type="evidence" value="ECO:0007669"/>
    <property type="project" value="UniProtKB-SubCell"/>
</dbReference>
<dbReference type="PANTHER" id="PTHR45807">
    <property type="entry name" value="TYROSINE-PROTEIN KINASE HOPSCOTCH"/>
    <property type="match status" value="1"/>
</dbReference>
<comment type="caution">
    <text evidence="13">The sequence shown here is derived from an EMBL/GenBank/DDBJ whole genome shotgun (WGS) entry which is preliminary data.</text>
</comment>
<dbReference type="Pfam" id="PF07714">
    <property type="entry name" value="PK_Tyr_Ser-Thr"/>
    <property type="match status" value="3"/>
</dbReference>
<dbReference type="GO" id="GO:0007259">
    <property type="term" value="P:cell surface receptor signaling pathway via JAK-STAT"/>
    <property type="evidence" value="ECO:0007669"/>
    <property type="project" value="TreeGrafter"/>
</dbReference>
<name>A0A210QXE9_MIZYE</name>
<feature type="domain" description="FERM" evidence="12">
    <location>
        <begin position="46"/>
        <end position="370"/>
    </location>
</feature>
<feature type="binding site" evidence="9">
    <location>
        <position position="1348"/>
    </location>
    <ligand>
        <name>ATP</name>
        <dbReference type="ChEBI" id="CHEBI:30616"/>
    </ligand>
</feature>
<evidence type="ECO:0000259" key="11">
    <source>
        <dbReference type="PROSITE" id="PS50011"/>
    </source>
</evidence>
<feature type="domain" description="Protein kinase" evidence="11">
    <location>
        <begin position="1321"/>
        <end position="1589"/>
    </location>
</feature>
<dbReference type="GO" id="GO:0005126">
    <property type="term" value="F:cytokine receptor binding"/>
    <property type="evidence" value="ECO:0007669"/>
    <property type="project" value="TreeGrafter"/>
</dbReference>
<dbReference type="PROSITE" id="PS00107">
    <property type="entry name" value="PROTEIN_KINASE_ATP"/>
    <property type="match status" value="2"/>
</dbReference>
<evidence type="ECO:0000259" key="12">
    <source>
        <dbReference type="PROSITE" id="PS50057"/>
    </source>
</evidence>
<dbReference type="PROSITE" id="PS50057">
    <property type="entry name" value="FERM_3"/>
    <property type="match status" value="1"/>
</dbReference>
<evidence type="ECO:0000256" key="9">
    <source>
        <dbReference type="PROSITE-ProRule" id="PRU10141"/>
    </source>
</evidence>
<dbReference type="GO" id="GO:0048468">
    <property type="term" value="P:cell development"/>
    <property type="evidence" value="ECO:0007669"/>
    <property type="project" value="UniProtKB-ARBA"/>
</dbReference>
<dbReference type="InterPro" id="IPR017441">
    <property type="entry name" value="Protein_kinase_ATP_BS"/>
</dbReference>
<evidence type="ECO:0000256" key="6">
    <source>
        <dbReference type="ARBA" id="ARBA00022999"/>
    </source>
</evidence>
<dbReference type="Gene3D" id="3.30.200.20">
    <property type="entry name" value="Phosphorylase Kinase, domain 1"/>
    <property type="match status" value="1"/>
</dbReference>
<evidence type="ECO:0000256" key="4">
    <source>
        <dbReference type="ARBA" id="ARBA00022777"/>
    </source>
</evidence>
<evidence type="ECO:0000313" key="14">
    <source>
        <dbReference type="Proteomes" id="UP000242188"/>
    </source>
</evidence>
<feature type="compositionally biased region" description="Polar residues" evidence="10">
    <location>
        <begin position="1285"/>
        <end position="1298"/>
    </location>
</feature>
<feature type="binding site" evidence="9">
    <location>
        <position position="982"/>
    </location>
    <ligand>
        <name>ATP</name>
        <dbReference type="ChEBI" id="CHEBI:30616"/>
    </ligand>
</feature>
<evidence type="ECO:0000256" key="2">
    <source>
        <dbReference type="ARBA" id="ARBA00022679"/>
    </source>
</evidence>
<dbReference type="InterPro" id="IPR000299">
    <property type="entry name" value="FERM_domain"/>
</dbReference>
<dbReference type="Gene3D" id="1.10.510.10">
    <property type="entry name" value="Transferase(Phosphotransferase) domain 1"/>
    <property type="match status" value="3"/>
</dbReference>
<gene>
    <name evidence="13" type="ORF">KP79_PYT23421</name>
</gene>
<keyword evidence="6" id="KW-0727">SH2 domain</keyword>
<sequence length="1598" mass="182969">MSGSGHTLLLETVSRTTSGEDYSGQMGCLQSNGSSCEGSTIPETLSDVTVHLHGGFSECLPVGDTSRSVEEIIKKLLIKYYPTIGPAAIHLFGLAILDTKKNDRFIWKSPRCMIKDLQGQTTNDANLKIFVRVRFIPAKDRLSKLKIFGSDVIRYLYHQLREDLISERMKNIYGSRNQLTSAKCRGLAVLNILINSRIEKKTVEYILEQHKLKDFLPPSECVAFLKRMKLEKNMKDHLRKFDQSHPEMSTDIEELMSGYVRDILKEMLDYSVEQYDANVLDMGKRIPRKVLVDIHHQPSGVFIDGIPFSKIEELCSASITPNYLNNSNTWNVHLDRTNGRPEVLEFASTEIAESFVSCLDGYYRLIHDFYFSLCSQMEPISLQSLKRIKSHGPIETSCAIGKLNSKMDDQECYYLCKQDVKNFDQFVLAYPSKGQIMTEIVQQESGVFYLLRDKEKSFPDPGRLVPYLMQTEHNNILSNNMIRLKPNVEVCGVLKRLFMEEVEAIPEEDIQHKEDSVLSRQFQPIIIPESHLEMKKLIGIGKFTQVHEGTYKDNKAVAVKFLRMGTSPQQLYNCLEPFLYALRQQMKFREVEEPAFFAGILGVCMTMPIKIVMDYAKEGSLSHFFANRQTDQPIYLRHLVYAATQVAQGLFQLEERKLHHGNICCQNILVYRYDMSEILVKIGDPGMIQVYESPLMVNNEKVNKKRLPWIAPELLDKDKQHRANMKSDIFAFGTTVWEMFALGENPIDKPPLSSVSFEEQKNLCRSDKSKLPPTEGLKLFDTDSIHIKKCKKAMLELIMRCRVFCPDDRPTAKELVRDLNTLTASYANEYHDYDKIPDDDYPLWSDAETSGISPDADSDEEVPDILHSFPTPHVPSIPDEQSRRLVIERPMPSVPDLELTNPRPPIPTQAPSQHGRPPSRPLPQPITDHSTRPLPQPITDHPTWIRSNRLEISREIIGEGHYGKVMKGYLKSLNERILIAAKCLKGNDYTSVLQSREFTHESVMMEKLKHFNIVRFHGICDNMIIMEYVDNGAMSVFLRERRKSNNYMTADKLMAIMLDIAKGMKYMSDKAIIHSDLAGRNILMTKDLHAKISDFGLARHLSDGKDYYRRSKEKELPASWCSPEGLSTLKFTTLGDVWSYGVVLWEAYTHGRRPKYGEDFKNIVQRLHDGERLERPDGGQRCPDRVWDLMKWCWKYIPHERPSFQAIQEECSELLEALRSQTGVEETQANPSLLEPVTRGRTVSPPNIGITSPEPKKSTPTSPDVIRPTFPEPARHSPSDRVTPLGTSSPVSPISQPFNRELPRKPKDDLHFLISQSELQVMKDVVLGQGEFGCVYKGRYKQKDVAVKVIEEGCFQKRNHDLFWEEVDVFGRASHPNIVTFVGFIRDAHFLVMEFVPKGSLSAYLSLCSAGKETLSLRQNLGIMNDIASGMKYLVQMDIIHCDLAARNILLMDNMMAKISDFGLSKVLSKGKDYYCRGNKKRMPCWWSAPEVLLYLRLTHESDVWSYGIVAWEIFTQGETPNICEVGGKEIKDLIHIGLEHMRKGFRLKKEKTKNCPDDVFELMLKCWAWEGKDRPQFSFIHEQCLNFLSKYGETIQQ</sequence>
<dbReference type="GO" id="GO:0004715">
    <property type="term" value="F:non-membrane spanning protein tyrosine kinase activity"/>
    <property type="evidence" value="ECO:0007669"/>
    <property type="project" value="TreeGrafter"/>
</dbReference>
<keyword evidence="7" id="KW-0472">Membrane</keyword>
<organism evidence="13 14">
    <name type="scientific">Mizuhopecten yessoensis</name>
    <name type="common">Japanese scallop</name>
    <name type="synonym">Patinopecten yessoensis</name>
    <dbReference type="NCBI Taxonomy" id="6573"/>
    <lineage>
        <taxon>Eukaryota</taxon>
        <taxon>Metazoa</taxon>
        <taxon>Spiralia</taxon>
        <taxon>Lophotrochozoa</taxon>
        <taxon>Mollusca</taxon>
        <taxon>Bivalvia</taxon>
        <taxon>Autobranchia</taxon>
        <taxon>Pteriomorphia</taxon>
        <taxon>Pectinida</taxon>
        <taxon>Pectinoidea</taxon>
        <taxon>Pectinidae</taxon>
        <taxon>Mizuhopecten</taxon>
    </lineage>
</organism>
<accession>A0A210QXE9</accession>
<dbReference type="InterPro" id="IPR001245">
    <property type="entry name" value="Ser-Thr/Tyr_kinase_cat_dom"/>
</dbReference>
<keyword evidence="3 9" id="KW-0547">Nucleotide-binding</keyword>
<dbReference type="CDD" id="cd00192">
    <property type="entry name" value="PTKc"/>
    <property type="match status" value="2"/>
</dbReference>
<feature type="region of interest" description="Disordered" evidence="10">
    <location>
        <begin position="893"/>
        <end position="942"/>
    </location>
</feature>
<feature type="domain" description="Protein kinase" evidence="11">
    <location>
        <begin position="532"/>
        <end position="822"/>
    </location>
</feature>
<dbReference type="PROSITE" id="PS50011">
    <property type="entry name" value="PROTEIN_KINASE_DOM"/>
    <property type="match status" value="3"/>
</dbReference>
<dbReference type="GO" id="GO:0019221">
    <property type="term" value="P:cytokine-mediated signaling pathway"/>
    <property type="evidence" value="ECO:0007669"/>
    <property type="project" value="TreeGrafter"/>
</dbReference>
<dbReference type="GO" id="GO:0005524">
    <property type="term" value="F:ATP binding"/>
    <property type="evidence" value="ECO:0007669"/>
    <property type="project" value="UniProtKB-UniRule"/>
</dbReference>
<evidence type="ECO:0000256" key="10">
    <source>
        <dbReference type="SAM" id="MobiDB-lite"/>
    </source>
</evidence>
<keyword evidence="14" id="KW-1185">Reference proteome</keyword>
<dbReference type="InterPro" id="IPR000719">
    <property type="entry name" value="Prot_kinase_dom"/>
</dbReference>
<dbReference type="InterPro" id="IPR011009">
    <property type="entry name" value="Kinase-like_dom_sf"/>
</dbReference>
<dbReference type="GO" id="GO:0005829">
    <property type="term" value="C:cytosol"/>
    <property type="evidence" value="ECO:0007669"/>
    <property type="project" value="TreeGrafter"/>
</dbReference>
<feature type="compositionally biased region" description="Polar residues" evidence="10">
    <location>
        <begin position="1222"/>
        <end position="1231"/>
    </location>
</feature>
<keyword evidence="4" id="KW-0418">Kinase</keyword>
<keyword evidence="13" id="KW-0675">Receptor</keyword>
<dbReference type="InterPro" id="IPR051286">
    <property type="entry name" value="JAK"/>
</dbReference>
<dbReference type="EMBL" id="NEDP02001345">
    <property type="protein sequence ID" value="OWF53418.1"/>
    <property type="molecule type" value="Genomic_DNA"/>
</dbReference>
<evidence type="ECO:0000256" key="8">
    <source>
        <dbReference type="ARBA" id="ARBA00023137"/>
    </source>
</evidence>
<dbReference type="SUPFAM" id="SSF56112">
    <property type="entry name" value="Protein kinase-like (PK-like)"/>
    <property type="match status" value="3"/>
</dbReference>
<dbReference type="OrthoDB" id="6109907at2759"/>
<keyword evidence="2" id="KW-0808">Transferase</keyword>
<dbReference type="STRING" id="6573.A0A210QXE9"/>
<comment type="subcellular location">
    <subcellularLocation>
        <location evidence="1">Endomembrane system</location>
    </subcellularLocation>
</comment>
<dbReference type="GO" id="GO:0035556">
    <property type="term" value="P:intracellular signal transduction"/>
    <property type="evidence" value="ECO:0007669"/>
    <property type="project" value="TreeGrafter"/>
</dbReference>
<feature type="region of interest" description="Disordered" evidence="10">
    <location>
        <begin position="1222"/>
        <end position="1303"/>
    </location>
</feature>
<evidence type="ECO:0000256" key="7">
    <source>
        <dbReference type="ARBA" id="ARBA00023136"/>
    </source>
</evidence>
<evidence type="ECO:0000313" key="13">
    <source>
        <dbReference type="EMBL" id="OWF53418.1"/>
    </source>
</evidence>